<evidence type="ECO:0000256" key="3">
    <source>
        <dbReference type="ARBA" id="ARBA00021330"/>
    </source>
</evidence>
<gene>
    <name evidence="13" type="ORF">B9Z19DRAFT_1072290</name>
</gene>
<evidence type="ECO:0000256" key="1">
    <source>
        <dbReference type="ARBA" id="ARBA00001946"/>
    </source>
</evidence>
<evidence type="ECO:0000256" key="12">
    <source>
        <dbReference type="ARBA" id="ARBA00048418"/>
    </source>
</evidence>
<evidence type="ECO:0000256" key="9">
    <source>
        <dbReference type="ARBA" id="ARBA00022884"/>
    </source>
</evidence>
<dbReference type="Gene3D" id="3.40.50.150">
    <property type="entry name" value="Vaccinia Virus protein VP39"/>
    <property type="match status" value="1"/>
</dbReference>
<dbReference type="Proteomes" id="UP000244722">
    <property type="component" value="Unassembled WGS sequence"/>
</dbReference>
<dbReference type="GO" id="GO:0031047">
    <property type="term" value="P:regulatory ncRNA-mediated gene silencing"/>
    <property type="evidence" value="ECO:0007669"/>
    <property type="project" value="UniProtKB-KW"/>
</dbReference>
<comment type="cofactor">
    <cofactor evidence="1">
        <name>Mg(2+)</name>
        <dbReference type="ChEBI" id="CHEBI:18420"/>
    </cofactor>
</comment>
<keyword evidence="6" id="KW-0949">S-adenosyl-L-methionine</keyword>
<dbReference type="EMBL" id="NESQ01000010">
    <property type="protein sequence ID" value="PUU83536.1"/>
    <property type="molecule type" value="Genomic_DNA"/>
</dbReference>
<comment type="similarity">
    <text evidence="2">Belongs to the methyltransferase superfamily. HEN1 family.</text>
</comment>
<name>A0A2T7A709_TUBBO</name>
<comment type="catalytic activity">
    <reaction evidence="12">
        <text>small RNA 3'-end nucleotide + S-adenosyl-L-methionine = small RNA 3'-end 2'-O-methylnucleotide + S-adenosyl-L-homocysteine + H(+)</text>
        <dbReference type="Rhea" id="RHEA:37887"/>
        <dbReference type="Rhea" id="RHEA-COMP:10415"/>
        <dbReference type="Rhea" id="RHEA-COMP:10416"/>
        <dbReference type="ChEBI" id="CHEBI:15378"/>
        <dbReference type="ChEBI" id="CHEBI:57856"/>
        <dbReference type="ChEBI" id="CHEBI:59789"/>
        <dbReference type="ChEBI" id="CHEBI:74896"/>
        <dbReference type="ChEBI" id="CHEBI:74898"/>
        <dbReference type="EC" id="2.1.1.386"/>
    </reaction>
</comment>
<dbReference type="GO" id="GO:0001510">
    <property type="term" value="P:RNA methylation"/>
    <property type="evidence" value="ECO:0007669"/>
    <property type="project" value="InterPro"/>
</dbReference>
<evidence type="ECO:0000256" key="8">
    <source>
        <dbReference type="ARBA" id="ARBA00022842"/>
    </source>
</evidence>
<evidence type="ECO:0000313" key="14">
    <source>
        <dbReference type="Proteomes" id="UP000244722"/>
    </source>
</evidence>
<protein>
    <recommendedName>
        <fullName evidence="3">Small RNA 2'-O-methyltransferase</fullName>
        <ecNumber evidence="11">2.1.1.386</ecNumber>
    </recommendedName>
</protein>
<comment type="caution">
    <text evidence="13">The sequence shown here is derived from an EMBL/GenBank/DDBJ whole genome shotgun (WGS) entry which is preliminary data.</text>
</comment>
<evidence type="ECO:0000256" key="7">
    <source>
        <dbReference type="ARBA" id="ARBA00022723"/>
    </source>
</evidence>
<sequence length="421" mass="47873">MRHHDHRFEWTRSEFRAWARDAAEKFGYKVKFTGVGSFGYGMMIENVDAAVVEEYLAKDMSGRVDEPEDADYFPQELVEGSLAKRAHRVYGDCTQIAVFTIKPDNSDRNNQELCEGISLKHALKTLPPAGVTGDGICLVKHVEYPWVDSPYPPRTHDALVLIQDCLDQFIPTPVYDAWSNPPIAEWDKPRETGVIELSFEDEDPVAKRNRERNELRDAENYTARLLQGKNLADLQVLVVPVDLKRIWESNWKLQRAFRFDYQMFTVLFHLSGAPGWKLNDMTPLGTECKFLIEIPKQELKDSTGDEVDFTGEARHNDYKRYISTQGFQIKYSTPQNPVMEAQPEPFPLSYGVEDQPNIWADFTFTPGVIPKTCEEDDHVVLTLGKNGTIPVPADCDDKDMCGGDILWVTFRKGAASPSRNG</sequence>
<dbReference type="STRING" id="42251.A0A2T7A709"/>
<evidence type="ECO:0000313" key="13">
    <source>
        <dbReference type="EMBL" id="PUU83536.1"/>
    </source>
</evidence>
<keyword evidence="5" id="KW-0808">Transferase</keyword>
<keyword evidence="14" id="KW-1185">Reference proteome</keyword>
<evidence type="ECO:0000256" key="5">
    <source>
        <dbReference type="ARBA" id="ARBA00022679"/>
    </source>
</evidence>
<dbReference type="PANTHER" id="PTHR21404">
    <property type="entry name" value="HEN1"/>
    <property type="match status" value="1"/>
</dbReference>
<keyword evidence="10" id="KW-0943">RNA-mediated gene silencing</keyword>
<dbReference type="GO" id="GO:0003723">
    <property type="term" value="F:RNA binding"/>
    <property type="evidence" value="ECO:0007669"/>
    <property type="project" value="UniProtKB-KW"/>
</dbReference>
<dbReference type="GO" id="GO:0046872">
    <property type="term" value="F:metal ion binding"/>
    <property type="evidence" value="ECO:0007669"/>
    <property type="project" value="UniProtKB-KW"/>
</dbReference>
<evidence type="ECO:0000256" key="6">
    <source>
        <dbReference type="ARBA" id="ARBA00022691"/>
    </source>
</evidence>
<organism evidence="13 14">
    <name type="scientific">Tuber borchii</name>
    <name type="common">White truffle</name>
    <dbReference type="NCBI Taxonomy" id="42251"/>
    <lineage>
        <taxon>Eukaryota</taxon>
        <taxon>Fungi</taxon>
        <taxon>Dikarya</taxon>
        <taxon>Ascomycota</taxon>
        <taxon>Pezizomycotina</taxon>
        <taxon>Pezizomycetes</taxon>
        <taxon>Pezizales</taxon>
        <taxon>Tuberaceae</taxon>
        <taxon>Tuber</taxon>
    </lineage>
</organism>
<keyword evidence="9" id="KW-0694">RNA-binding</keyword>
<reference evidence="13 14" key="1">
    <citation type="submission" date="2017-04" db="EMBL/GenBank/DDBJ databases">
        <title>Draft genome sequence of Tuber borchii Vittad., a whitish edible truffle.</title>
        <authorList>
            <consortium name="DOE Joint Genome Institute"/>
            <person name="Murat C."/>
            <person name="Kuo A."/>
            <person name="Barry K.W."/>
            <person name="Clum A."/>
            <person name="Dockter R.B."/>
            <person name="Fauchery L."/>
            <person name="Iotti M."/>
            <person name="Kohler A."/>
            <person name="Labutti K."/>
            <person name="Lindquist E.A."/>
            <person name="Lipzen A."/>
            <person name="Ohm R.A."/>
            <person name="Wang M."/>
            <person name="Grigoriev I.V."/>
            <person name="Zambonelli A."/>
            <person name="Martin F.M."/>
        </authorList>
    </citation>
    <scope>NUCLEOTIDE SEQUENCE [LARGE SCALE GENOMIC DNA]</scope>
    <source>
        <strain evidence="13 14">Tbo3840</strain>
    </source>
</reference>
<evidence type="ECO:0000256" key="2">
    <source>
        <dbReference type="ARBA" id="ARBA00009026"/>
    </source>
</evidence>
<keyword evidence="7" id="KW-0479">Metal-binding</keyword>
<keyword evidence="8" id="KW-0460">Magnesium</keyword>
<evidence type="ECO:0000256" key="10">
    <source>
        <dbReference type="ARBA" id="ARBA00023158"/>
    </source>
</evidence>
<evidence type="ECO:0000256" key="4">
    <source>
        <dbReference type="ARBA" id="ARBA00022603"/>
    </source>
</evidence>
<dbReference type="PANTHER" id="PTHR21404:SF3">
    <property type="entry name" value="SMALL RNA 2'-O-METHYLTRANSFERASE"/>
    <property type="match status" value="1"/>
</dbReference>
<dbReference type="OrthoDB" id="2154311at2759"/>
<dbReference type="GO" id="GO:0090486">
    <property type="term" value="F:small RNA 2'-O-methyltransferase activity"/>
    <property type="evidence" value="ECO:0007669"/>
    <property type="project" value="UniProtKB-EC"/>
</dbReference>
<dbReference type="EC" id="2.1.1.386" evidence="11"/>
<dbReference type="InterPro" id="IPR029063">
    <property type="entry name" value="SAM-dependent_MTases_sf"/>
</dbReference>
<dbReference type="InterPro" id="IPR026610">
    <property type="entry name" value="Hen1"/>
</dbReference>
<proteinExistence type="inferred from homology"/>
<keyword evidence="4" id="KW-0489">Methyltransferase</keyword>
<evidence type="ECO:0000256" key="11">
    <source>
        <dbReference type="ARBA" id="ARBA00035025"/>
    </source>
</evidence>
<accession>A0A2T7A709</accession>
<dbReference type="AlphaFoldDB" id="A0A2T7A709"/>